<keyword evidence="2" id="KW-1185">Reference proteome</keyword>
<organism evidence="1 2">
    <name type="scientific">Novosphingobium colocasiae</name>
    <dbReference type="NCBI Taxonomy" id="1256513"/>
    <lineage>
        <taxon>Bacteria</taxon>
        <taxon>Pseudomonadati</taxon>
        <taxon>Pseudomonadota</taxon>
        <taxon>Alphaproteobacteria</taxon>
        <taxon>Sphingomonadales</taxon>
        <taxon>Sphingomonadaceae</taxon>
        <taxon>Novosphingobium</taxon>
    </lineage>
</organism>
<reference evidence="1" key="1">
    <citation type="journal article" date="2014" name="Int. J. Syst. Evol. Microbiol.">
        <title>Complete genome sequence of Corynebacterium casei LMG S-19264T (=DSM 44701T), isolated from a smear-ripened cheese.</title>
        <authorList>
            <consortium name="US DOE Joint Genome Institute (JGI-PGF)"/>
            <person name="Walter F."/>
            <person name="Albersmeier A."/>
            <person name="Kalinowski J."/>
            <person name="Ruckert C."/>
        </authorList>
    </citation>
    <scope>NUCLEOTIDE SEQUENCE</scope>
    <source>
        <strain evidence="1">KCTC 32255</strain>
    </source>
</reference>
<dbReference type="Proteomes" id="UP000648075">
    <property type="component" value="Unassembled WGS sequence"/>
</dbReference>
<evidence type="ECO:0008006" key="3">
    <source>
        <dbReference type="Google" id="ProtNLM"/>
    </source>
</evidence>
<dbReference type="RefSeq" id="WP_189622144.1">
    <property type="nucleotide sequence ID" value="NZ_BMZA01000015.1"/>
</dbReference>
<sequence>MGGEVIDGVTINCPIETNSPIARANIDTIIKFFSVYLKDKPFFYSLWVDEDPEVVTPFVTTGVAVCHYASHKGWDAVKAFWDPIHDEMTGRFDWFVDAIIVGEDPNVIVTKSNSIIDVQAGATWGNRHVAYNGRYVQIFRFEDGKVKSFEEYYDTALLSAAYSG</sequence>
<name>A0A918UJ00_9SPHN</name>
<dbReference type="Gene3D" id="3.10.450.50">
    <property type="match status" value="1"/>
</dbReference>
<dbReference type="AlphaFoldDB" id="A0A918UJ00"/>
<protein>
    <recommendedName>
        <fullName evidence="3">SnoaL-like domain-containing protein</fullName>
    </recommendedName>
</protein>
<dbReference type="InterPro" id="IPR032710">
    <property type="entry name" value="NTF2-like_dom_sf"/>
</dbReference>
<evidence type="ECO:0000313" key="1">
    <source>
        <dbReference type="EMBL" id="GGZ13205.1"/>
    </source>
</evidence>
<reference evidence="1" key="2">
    <citation type="submission" date="2020-09" db="EMBL/GenBank/DDBJ databases">
        <authorList>
            <person name="Sun Q."/>
            <person name="Kim S."/>
        </authorList>
    </citation>
    <scope>NUCLEOTIDE SEQUENCE</scope>
    <source>
        <strain evidence="1">KCTC 32255</strain>
    </source>
</reference>
<dbReference type="EMBL" id="BMZA01000015">
    <property type="protein sequence ID" value="GGZ13205.1"/>
    <property type="molecule type" value="Genomic_DNA"/>
</dbReference>
<accession>A0A918UJ00</accession>
<evidence type="ECO:0000313" key="2">
    <source>
        <dbReference type="Proteomes" id="UP000648075"/>
    </source>
</evidence>
<dbReference type="SUPFAM" id="SSF54427">
    <property type="entry name" value="NTF2-like"/>
    <property type="match status" value="1"/>
</dbReference>
<gene>
    <name evidence="1" type="ORF">GCM10011614_30450</name>
</gene>
<proteinExistence type="predicted"/>
<comment type="caution">
    <text evidence="1">The sequence shown here is derived from an EMBL/GenBank/DDBJ whole genome shotgun (WGS) entry which is preliminary data.</text>
</comment>